<dbReference type="GeneID" id="9061059"/>
<proteinExistence type="predicted"/>
<evidence type="ECO:0000313" key="2">
    <source>
        <dbReference type="EMBL" id="EER16073.1"/>
    </source>
</evidence>
<dbReference type="InParanoid" id="C5KHL1"/>
<dbReference type="Proteomes" id="UP000007800">
    <property type="component" value="Unassembled WGS sequence"/>
</dbReference>
<dbReference type="RefSeq" id="XP_002784277.1">
    <property type="nucleotide sequence ID" value="XM_002784231.1"/>
</dbReference>
<name>C5KHL1_PERM5</name>
<dbReference type="EMBL" id="GG673069">
    <property type="protein sequence ID" value="EER16073.1"/>
    <property type="molecule type" value="Genomic_DNA"/>
</dbReference>
<dbReference type="AlphaFoldDB" id="C5KHL1"/>
<accession>C5KHL1</accession>
<evidence type="ECO:0000313" key="3">
    <source>
        <dbReference type="Proteomes" id="UP000007800"/>
    </source>
</evidence>
<keyword evidence="1" id="KW-0175">Coiled coil</keyword>
<feature type="coiled-coil region" evidence="1">
    <location>
        <begin position="24"/>
        <end position="51"/>
    </location>
</feature>
<dbReference type="OrthoDB" id="10673028at2759"/>
<reference evidence="2 3" key="1">
    <citation type="submission" date="2008-07" db="EMBL/GenBank/DDBJ databases">
        <authorList>
            <person name="El-Sayed N."/>
            <person name="Caler E."/>
            <person name="Inman J."/>
            <person name="Amedeo P."/>
            <person name="Hass B."/>
            <person name="Wortman J."/>
        </authorList>
    </citation>
    <scope>NUCLEOTIDE SEQUENCE [LARGE SCALE GENOMIC DNA]</scope>
    <source>
        <strain evidence="3">ATCC 50983 / TXsc</strain>
    </source>
</reference>
<protein>
    <submittedName>
        <fullName evidence="2">Uncharacterized protein</fullName>
    </submittedName>
</protein>
<keyword evidence="3" id="KW-1185">Reference proteome</keyword>
<organism evidence="3">
    <name type="scientific">Perkinsus marinus (strain ATCC 50983 / TXsc)</name>
    <dbReference type="NCBI Taxonomy" id="423536"/>
    <lineage>
        <taxon>Eukaryota</taxon>
        <taxon>Sar</taxon>
        <taxon>Alveolata</taxon>
        <taxon>Perkinsozoa</taxon>
        <taxon>Perkinsea</taxon>
        <taxon>Perkinsida</taxon>
        <taxon>Perkinsidae</taxon>
        <taxon>Perkinsus</taxon>
    </lineage>
</organism>
<evidence type="ECO:0000256" key="1">
    <source>
        <dbReference type="SAM" id="Coils"/>
    </source>
</evidence>
<sequence>MHGEDAAFRVLSLTEEIERQVASQASLKVRLDRLRIERDRAQNMAAALKGRMLKATALPVVRKPETKNIKVGPDDDCEYDDYIDALRMEVGAV</sequence>
<gene>
    <name evidence="2" type="ORF">Pmar_PMAR003536</name>
</gene>